<dbReference type="PANTHER" id="PTHR13833:SF71">
    <property type="entry name" value="NHL DOMAIN-CONTAINING PROTEIN"/>
    <property type="match status" value="1"/>
</dbReference>
<organism evidence="3 4">
    <name type="scientific">Methyloradius palustris</name>
    <dbReference type="NCBI Taxonomy" id="2778876"/>
    <lineage>
        <taxon>Bacteria</taxon>
        <taxon>Pseudomonadati</taxon>
        <taxon>Pseudomonadota</taxon>
        <taxon>Betaproteobacteria</taxon>
        <taxon>Nitrosomonadales</taxon>
        <taxon>Methylophilaceae</taxon>
        <taxon>Methyloradius</taxon>
    </lineage>
</organism>
<dbReference type="Pfam" id="PF25021">
    <property type="entry name" value="TEN_NHL"/>
    <property type="match status" value="1"/>
</dbReference>
<reference evidence="3" key="1">
    <citation type="journal article" date="2021" name="Arch. Microbiol.">
        <title>Methyloradius palustris gen. nov., sp. nov., a methanol-oxidizing bacterium isolated from snow.</title>
        <authorList>
            <person name="Miyadera T."/>
            <person name="Kojima H."/>
            <person name="Fukui M."/>
        </authorList>
    </citation>
    <scope>NUCLEOTIDE SEQUENCE</scope>
    <source>
        <strain evidence="3">Zm11</strain>
    </source>
</reference>
<evidence type="ECO:0000313" key="3">
    <source>
        <dbReference type="EMBL" id="BCM25603.1"/>
    </source>
</evidence>
<keyword evidence="1" id="KW-0812">Transmembrane</keyword>
<dbReference type="Gene3D" id="2.120.10.30">
    <property type="entry name" value="TolB, C-terminal domain"/>
    <property type="match status" value="2"/>
</dbReference>
<dbReference type="KEGG" id="mpau:ZMTM_18620"/>
<evidence type="ECO:0000259" key="2">
    <source>
        <dbReference type="Pfam" id="PF25021"/>
    </source>
</evidence>
<dbReference type="Proteomes" id="UP000826722">
    <property type="component" value="Chromosome"/>
</dbReference>
<dbReference type="PANTHER" id="PTHR13833">
    <property type="match status" value="1"/>
</dbReference>
<gene>
    <name evidence="3" type="ORF">ZMTM_18620</name>
</gene>
<sequence length="387" mass="42287">MFCIRRLSYIFTIAGFLSIGVISFAIAADSSNLTSSPSSRLNKLYAISKLPIYQSSPTAKDTSGSSCGDSGLFNENLKEIDGPRDVARIGSIGDIAFDRDGNLFFTDEKYHTIRVLSVDGQVMKVAGQSGEYGCNDGKIETAHLFNPYGIEVDKNNNIYFYDHHMIRKIEADGSVSTLAGSSNVMGHLDGVGKQASFWGYQVKITMGLDGNLYVADQNTLRRVSPQGDVLTLVGNINSNEILDGVGRDAKFISINSVQPDSVNNIYLLDAGVVRKVNDKNQVITLPVRDSNVDFCKPLSMALGKNNLLYLGSFGSIRVFDHSGIELRSLVNEHVDCNTKERRKNNKDLGIVSILKADSYGNLYGVNDLGLFQVLDSGEVKILVRNVN</sequence>
<evidence type="ECO:0000256" key="1">
    <source>
        <dbReference type="SAM" id="Phobius"/>
    </source>
</evidence>
<feature type="domain" description="Teneurin NHL" evidence="2">
    <location>
        <begin position="134"/>
        <end position="185"/>
    </location>
</feature>
<keyword evidence="1" id="KW-0472">Membrane</keyword>
<dbReference type="InterPro" id="IPR011042">
    <property type="entry name" value="6-blade_b-propeller_TolB-like"/>
</dbReference>
<keyword evidence="1" id="KW-1133">Transmembrane helix</keyword>
<protein>
    <recommendedName>
        <fullName evidence="2">Teneurin NHL domain-containing protein</fullName>
    </recommendedName>
</protein>
<evidence type="ECO:0000313" key="4">
    <source>
        <dbReference type="Proteomes" id="UP000826722"/>
    </source>
</evidence>
<name>A0A8D5K1B8_9PROT</name>
<dbReference type="SUPFAM" id="SSF101898">
    <property type="entry name" value="NHL repeat"/>
    <property type="match status" value="1"/>
</dbReference>
<dbReference type="AlphaFoldDB" id="A0A8D5K1B8"/>
<dbReference type="RefSeq" id="WP_221763672.1">
    <property type="nucleotide sequence ID" value="NZ_AP024110.1"/>
</dbReference>
<keyword evidence="4" id="KW-1185">Reference proteome</keyword>
<dbReference type="EMBL" id="AP024110">
    <property type="protein sequence ID" value="BCM25603.1"/>
    <property type="molecule type" value="Genomic_DNA"/>
</dbReference>
<dbReference type="InterPro" id="IPR056822">
    <property type="entry name" value="TEN_NHL"/>
</dbReference>
<accession>A0A8D5K1B8</accession>
<feature type="transmembrane region" description="Helical" evidence="1">
    <location>
        <begin position="7"/>
        <end position="28"/>
    </location>
</feature>
<proteinExistence type="predicted"/>